<evidence type="ECO:0000313" key="3">
    <source>
        <dbReference type="Proteomes" id="UP000001662"/>
    </source>
</evidence>
<evidence type="ECO:0008006" key="4">
    <source>
        <dbReference type="Google" id="ProtNLM"/>
    </source>
</evidence>
<dbReference type="STRING" id="610130.Closa_1416"/>
<keyword evidence="1" id="KW-1133">Transmembrane helix</keyword>
<keyword evidence="1" id="KW-0472">Membrane</keyword>
<dbReference type="EMBL" id="CP002109">
    <property type="protein sequence ID" value="ADL04017.1"/>
    <property type="molecule type" value="Genomic_DNA"/>
</dbReference>
<proteinExistence type="predicted"/>
<dbReference type="Proteomes" id="UP000001662">
    <property type="component" value="Chromosome"/>
</dbReference>
<evidence type="ECO:0000313" key="2">
    <source>
        <dbReference type="EMBL" id="ADL04017.1"/>
    </source>
</evidence>
<organism evidence="2 3">
    <name type="scientific">Lacrimispora saccharolytica (strain ATCC 35040 / DSM 2544 / NRCC 2533 / WM1)</name>
    <name type="common">Clostridium saccharolyticum</name>
    <dbReference type="NCBI Taxonomy" id="610130"/>
    <lineage>
        <taxon>Bacteria</taxon>
        <taxon>Bacillati</taxon>
        <taxon>Bacillota</taxon>
        <taxon>Clostridia</taxon>
        <taxon>Lachnospirales</taxon>
        <taxon>Lachnospiraceae</taxon>
        <taxon>Lacrimispora</taxon>
    </lineage>
</organism>
<name>D9R942_LACSW</name>
<protein>
    <recommendedName>
        <fullName evidence="4">Cell wall-binding protein</fullName>
    </recommendedName>
</protein>
<keyword evidence="3" id="KW-1185">Reference proteome</keyword>
<feature type="transmembrane region" description="Helical" evidence="1">
    <location>
        <begin position="24"/>
        <end position="44"/>
    </location>
</feature>
<dbReference type="Gene3D" id="2.10.270.10">
    <property type="entry name" value="Cholin Binding"/>
    <property type="match status" value="1"/>
</dbReference>
<dbReference type="HOGENOM" id="CLU_1472807_0_0_9"/>
<dbReference type="SUPFAM" id="SSF69360">
    <property type="entry name" value="Cell wall binding repeat"/>
    <property type="match status" value="1"/>
</dbReference>
<dbReference type="AlphaFoldDB" id="D9R942"/>
<dbReference type="eggNOG" id="COG5263">
    <property type="taxonomic scope" value="Bacteria"/>
</dbReference>
<dbReference type="KEGG" id="csh:Closa_1416"/>
<reference evidence="2" key="1">
    <citation type="submission" date="2010-07" db="EMBL/GenBank/DDBJ databases">
        <title>Complete sequence of Clostridium saccharolyticum WM1.</title>
        <authorList>
            <consortium name="US DOE Joint Genome Institute"/>
            <person name="Lucas S."/>
            <person name="Copeland A."/>
            <person name="Lapidus A."/>
            <person name="Cheng J.-F."/>
            <person name="Bruce D."/>
            <person name="Goodwin L."/>
            <person name="Pitluck S."/>
            <person name="Chertkov O."/>
            <person name="Detter J.C."/>
            <person name="Han C."/>
            <person name="Tapia R."/>
            <person name="Land M."/>
            <person name="Hauser L."/>
            <person name="Chang Y.-J."/>
            <person name="Jeffries C."/>
            <person name="Kyrpides N."/>
            <person name="Ivanova N."/>
            <person name="Mikhailova N."/>
            <person name="Mouttaki H."/>
            <person name="Lin L."/>
            <person name="Zhou J."/>
            <person name="Hemme C.L."/>
            <person name="Woyke T."/>
        </authorList>
    </citation>
    <scope>NUCLEOTIDE SEQUENCE [LARGE SCALE GENOMIC DNA]</scope>
    <source>
        <strain evidence="2">WM1</strain>
    </source>
</reference>
<sequence>MCYTYNILRIVYFRKENKMKKLRLFVAIMVATATMSITAFAGQWKQDNVGWWYQNDDGSYAVNLIKQIEGPWYYFDSTGYMKTGSYHLTDGWYSFREDGSCSNPISETNGTPVGAPGEGWVKYSGNISNTMQEISDGRVVYYNNMYWASSDYVNNLKDLAERDIVTRETTNALTPGAIIDFNN</sequence>
<dbReference type="PaxDb" id="610130-Closa_1416"/>
<gene>
    <name evidence="2" type="ordered locus">Closa_1416</name>
</gene>
<evidence type="ECO:0000256" key="1">
    <source>
        <dbReference type="SAM" id="Phobius"/>
    </source>
</evidence>
<keyword evidence="1" id="KW-0812">Transmembrane</keyword>
<accession>D9R942</accession>